<gene>
    <name evidence="23" type="primary">Msln</name>
</gene>
<organism evidence="22 23">
    <name type="scientific">Heterocephalus glaber</name>
    <name type="common">Naked mole rat</name>
    <dbReference type="NCBI Taxonomy" id="10181"/>
    <lineage>
        <taxon>Eukaryota</taxon>
        <taxon>Metazoa</taxon>
        <taxon>Chordata</taxon>
        <taxon>Craniata</taxon>
        <taxon>Vertebrata</taxon>
        <taxon>Euteleostomi</taxon>
        <taxon>Mammalia</taxon>
        <taxon>Eutheria</taxon>
        <taxon>Euarchontoglires</taxon>
        <taxon>Glires</taxon>
        <taxon>Rodentia</taxon>
        <taxon>Hystricomorpha</taxon>
        <taxon>Bathyergidae</taxon>
        <taxon>Heterocephalus</taxon>
    </lineage>
</organism>
<keyword evidence="12" id="KW-0333">Golgi apparatus</keyword>
<evidence type="ECO:0000256" key="14">
    <source>
        <dbReference type="ARBA" id="ARBA00023157"/>
    </source>
</evidence>
<keyword evidence="5" id="KW-1003">Cell membrane</keyword>
<dbReference type="AlphaFoldDB" id="A0AAX6SGT4"/>
<evidence type="ECO:0000256" key="2">
    <source>
        <dbReference type="ARBA" id="ARBA00004609"/>
    </source>
</evidence>
<comment type="subcellular location">
    <subcellularLocation>
        <location evidence="2">Cell membrane</location>
        <topology evidence="2">Lipid-anchor</topology>
        <topology evidence="2">GPI-anchor</topology>
    </subcellularLocation>
    <subcellularLocation>
        <location evidence="1">Golgi apparatus</location>
    </subcellularLocation>
    <subcellularLocation>
        <location evidence="3">Secreted</location>
    </subcellularLocation>
</comment>
<evidence type="ECO:0000256" key="17">
    <source>
        <dbReference type="ARBA" id="ARBA00058425"/>
    </source>
</evidence>
<comment type="subunit">
    <text evidence="19">Interacts with MUC16.</text>
</comment>
<keyword evidence="9" id="KW-0165">Cleavage on pair of basic residues</keyword>
<dbReference type="FunFam" id="1.20.970.40:FF:000001">
    <property type="entry name" value="Mesothelin"/>
    <property type="match status" value="1"/>
</dbReference>
<dbReference type="Proteomes" id="UP000694906">
    <property type="component" value="Unplaced"/>
</dbReference>
<keyword evidence="10" id="KW-0732">Signal</keyword>
<dbReference type="InterPro" id="IPR026664">
    <property type="entry name" value="Stereocilin-rel"/>
</dbReference>
<evidence type="ECO:0000256" key="10">
    <source>
        <dbReference type="ARBA" id="ARBA00022729"/>
    </source>
</evidence>
<dbReference type="GO" id="GO:0005886">
    <property type="term" value="C:plasma membrane"/>
    <property type="evidence" value="ECO:0007669"/>
    <property type="project" value="UniProtKB-SubCell"/>
</dbReference>
<evidence type="ECO:0000256" key="21">
    <source>
        <dbReference type="ARBA" id="ARBA00081905"/>
    </source>
</evidence>
<evidence type="ECO:0000256" key="4">
    <source>
        <dbReference type="ARBA" id="ARBA00011016"/>
    </source>
</evidence>
<dbReference type="RefSeq" id="XP_021107020.1">
    <property type="nucleotide sequence ID" value="XM_021251361.1"/>
</dbReference>
<keyword evidence="7" id="KW-0597">Phosphoprotein</keyword>
<dbReference type="GO" id="GO:0098552">
    <property type="term" value="C:side of membrane"/>
    <property type="evidence" value="ECO:0007669"/>
    <property type="project" value="UniProtKB-KW"/>
</dbReference>
<dbReference type="Gene3D" id="1.20.970.40">
    <property type="match status" value="1"/>
</dbReference>
<sequence length="641" mass="70483">MDFTWTLPVLWTPSVTMALSTAQLPQRFCRTFIHSSLLLLLSLGWVQPLRTETVMTQQAAILPNPVLANKSDIVSLDPSFLRDFTCMEVSGMSTEHAQDLAMAIKQKNVTLRVDQLHCLALHLSKHLVPKNLDTFPLDMLPFFNPDLFTGSQACTQFFSSIAKANVDVLPRGSPERRRLLLAALTCQGVQGSQVSENNVQALGGLACDLPGHIVAKSAAVVLPRLAACPGPLDQDQQEAAKEALQGGGPPYGPPSRWSVSTLDALQSLLAVLDQSTIHTIPKEVTDAWILHRTSQDPSGPWPELTTILMRLKRSTEEKACPPGRKPQVVDEDLFFYEDWELQACVDGALLASQMDRVNAIPFTYQQLNILKRKLDETYPQGYPESLILRLGHFFSLMSPEDIQKWNVTSLDTLKALLKVSKRPNMDTELVTPIARYLMERGQLEKGILDALDGFYPAYLCALSPKQLGSVPASVLWAARPQDLDSCSSKQLGVLYPRAHLAFQNMSGPEYIGKIWAFLGGASTEDLQALSHQNVSMDMATFKKLPVEAVERLTVAEVQNLLGPHVAGLKAEERNSPVKEWIFQQRQEDLDMLGLGLHGGIPNGYLVLELNSREAFSGGTSFLASGLVVALTPALLMADTLS</sequence>
<evidence type="ECO:0000256" key="18">
    <source>
        <dbReference type="ARBA" id="ARBA00058732"/>
    </source>
</evidence>
<dbReference type="InterPro" id="IPR010335">
    <property type="entry name" value="Mesothelin"/>
</dbReference>
<evidence type="ECO:0000256" key="15">
    <source>
        <dbReference type="ARBA" id="ARBA00023180"/>
    </source>
</evidence>
<comment type="function">
    <text evidence="18">Membrane-anchored forms may play a role in cellular adhesion.</text>
</comment>
<name>A0AAX6SGT4_HETGA</name>
<keyword evidence="8" id="KW-0336">GPI-anchor</keyword>
<keyword evidence="11" id="KW-0130">Cell adhesion</keyword>
<dbReference type="GO" id="GO:0007160">
    <property type="term" value="P:cell-matrix adhesion"/>
    <property type="evidence" value="ECO:0007669"/>
    <property type="project" value="TreeGrafter"/>
</dbReference>
<evidence type="ECO:0000256" key="5">
    <source>
        <dbReference type="ARBA" id="ARBA00022475"/>
    </source>
</evidence>
<dbReference type="GO" id="GO:0005576">
    <property type="term" value="C:extracellular region"/>
    <property type="evidence" value="ECO:0007669"/>
    <property type="project" value="UniProtKB-SubCell"/>
</dbReference>
<evidence type="ECO:0000256" key="3">
    <source>
        <dbReference type="ARBA" id="ARBA00004613"/>
    </source>
</evidence>
<evidence type="ECO:0000256" key="8">
    <source>
        <dbReference type="ARBA" id="ARBA00022622"/>
    </source>
</evidence>
<keyword evidence="13" id="KW-0472">Membrane</keyword>
<reference evidence="23" key="1">
    <citation type="submission" date="2025-08" db="UniProtKB">
        <authorList>
            <consortium name="RefSeq"/>
        </authorList>
    </citation>
    <scope>IDENTIFICATION</scope>
</reference>
<protein>
    <recommendedName>
        <fullName evidence="20">Mesothelin</fullName>
    </recommendedName>
    <alternativeName>
        <fullName evidence="21">Pre-pro-megakaryocyte-potentiating factor</fullName>
    </alternativeName>
</protein>
<dbReference type="CTD" id="10232"/>
<evidence type="ECO:0000256" key="19">
    <source>
        <dbReference type="ARBA" id="ARBA00065993"/>
    </source>
</evidence>
<dbReference type="Pfam" id="PF06060">
    <property type="entry name" value="Mesothelin"/>
    <property type="match status" value="1"/>
</dbReference>
<dbReference type="PANTHER" id="PTHR23412">
    <property type="entry name" value="STEREOCILIN RELATED"/>
    <property type="match status" value="1"/>
</dbReference>
<evidence type="ECO:0000256" key="9">
    <source>
        <dbReference type="ARBA" id="ARBA00022685"/>
    </source>
</evidence>
<evidence type="ECO:0000256" key="20">
    <source>
        <dbReference type="ARBA" id="ARBA00068881"/>
    </source>
</evidence>
<evidence type="ECO:0000256" key="16">
    <source>
        <dbReference type="ARBA" id="ARBA00023288"/>
    </source>
</evidence>
<accession>A0AAX6SGT4</accession>
<evidence type="ECO:0000256" key="13">
    <source>
        <dbReference type="ARBA" id="ARBA00023136"/>
    </source>
</evidence>
<comment type="similarity">
    <text evidence="4">Belongs to the mesothelin family.</text>
</comment>
<keyword evidence="14" id="KW-1015">Disulfide bond</keyword>
<evidence type="ECO:0000256" key="1">
    <source>
        <dbReference type="ARBA" id="ARBA00004555"/>
    </source>
</evidence>
<evidence type="ECO:0000256" key="6">
    <source>
        <dbReference type="ARBA" id="ARBA00022525"/>
    </source>
</evidence>
<keyword evidence="6" id="KW-0964">Secreted</keyword>
<evidence type="ECO:0000313" key="22">
    <source>
        <dbReference type="Proteomes" id="UP000694906"/>
    </source>
</evidence>
<comment type="function">
    <text evidence="17">Megakaryocyte-potentiating factor (MPF) may potentiate megakaryocyte colony formation.</text>
</comment>
<evidence type="ECO:0000313" key="23">
    <source>
        <dbReference type="RefSeq" id="XP_021107020.1"/>
    </source>
</evidence>
<dbReference type="GeneID" id="101708230"/>
<keyword evidence="15" id="KW-0325">Glycoprotein</keyword>
<keyword evidence="16" id="KW-0449">Lipoprotein</keyword>
<proteinExistence type="inferred from homology"/>
<evidence type="ECO:0000256" key="11">
    <source>
        <dbReference type="ARBA" id="ARBA00022889"/>
    </source>
</evidence>
<dbReference type="GO" id="GO:0005794">
    <property type="term" value="C:Golgi apparatus"/>
    <property type="evidence" value="ECO:0007669"/>
    <property type="project" value="UniProtKB-SubCell"/>
</dbReference>
<evidence type="ECO:0000256" key="7">
    <source>
        <dbReference type="ARBA" id="ARBA00022553"/>
    </source>
</evidence>
<dbReference type="PANTHER" id="PTHR23412:SF6">
    <property type="entry name" value="MESOTHELIN"/>
    <property type="match status" value="1"/>
</dbReference>
<keyword evidence="22" id="KW-1185">Reference proteome</keyword>
<dbReference type="GO" id="GO:0009986">
    <property type="term" value="C:cell surface"/>
    <property type="evidence" value="ECO:0007669"/>
    <property type="project" value="TreeGrafter"/>
</dbReference>
<evidence type="ECO:0000256" key="12">
    <source>
        <dbReference type="ARBA" id="ARBA00023034"/>
    </source>
</evidence>